<evidence type="ECO:0000313" key="3">
    <source>
        <dbReference type="Proteomes" id="UP001056035"/>
    </source>
</evidence>
<dbReference type="InterPro" id="IPR002347">
    <property type="entry name" value="SDR_fam"/>
</dbReference>
<sequence>MDLGLHGKACIVTGASRGIGLETARRLAAEGAHVLLVGRDAGTLAAAARETGGTAFAADVTAAGAEAGIVAPARRRSAASTCSSTTRGPRSPGRSTS</sequence>
<dbReference type="CDD" id="cd05233">
    <property type="entry name" value="SDR_c"/>
    <property type="match status" value="1"/>
</dbReference>
<gene>
    <name evidence="2" type="ORF">NBH00_13695</name>
</gene>
<dbReference type="InterPro" id="IPR036291">
    <property type="entry name" value="NAD(P)-bd_dom_sf"/>
</dbReference>
<feature type="compositionally biased region" description="Low complexity" evidence="1">
    <location>
        <begin position="73"/>
        <end position="87"/>
    </location>
</feature>
<dbReference type="Pfam" id="PF00106">
    <property type="entry name" value="adh_short"/>
    <property type="match status" value="1"/>
</dbReference>
<dbReference type="RefSeq" id="WP_254569152.1">
    <property type="nucleotide sequence ID" value="NZ_CP098502.1"/>
</dbReference>
<evidence type="ECO:0000313" key="2">
    <source>
        <dbReference type="EMBL" id="UTI62414.1"/>
    </source>
</evidence>
<dbReference type="Proteomes" id="UP001056035">
    <property type="component" value="Chromosome"/>
</dbReference>
<keyword evidence="3" id="KW-1185">Reference proteome</keyword>
<evidence type="ECO:0000256" key="1">
    <source>
        <dbReference type="SAM" id="MobiDB-lite"/>
    </source>
</evidence>
<dbReference type="EMBL" id="CP098502">
    <property type="protein sequence ID" value="UTI62414.1"/>
    <property type="molecule type" value="Genomic_DNA"/>
</dbReference>
<dbReference type="SUPFAM" id="SSF51735">
    <property type="entry name" value="NAD(P)-binding Rossmann-fold domains"/>
    <property type="match status" value="1"/>
</dbReference>
<name>A0ABY5DNA9_9ACTN</name>
<accession>A0ABY5DNA9</accession>
<reference evidence="2 3" key="1">
    <citation type="submission" date="2022-06" db="EMBL/GenBank/DDBJ databases">
        <title>Paraconexibacter antarcticus.</title>
        <authorList>
            <person name="Kim C.S."/>
        </authorList>
    </citation>
    <scope>NUCLEOTIDE SEQUENCE [LARGE SCALE GENOMIC DNA]</scope>
    <source>
        <strain evidence="2 3">02-257</strain>
    </source>
</reference>
<dbReference type="Gene3D" id="3.40.50.720">
    <property type="entry name" value="NAD(P)-binding Rossmann-like Domain"/>
    <property type="match status" value="1"/>
</dbReference>
<protein>
    <submittedName>
        <fullName evidence="2">SDR family NAD(P)-dependent oxidoreductase</fullName>
    </submittedName>
</protein>
<organism evidence="2 3">
    <name type="scientific">Paraconexibacter antarcticus</name>
    <dbReference type="NCBI Taxonomy" id="2949664"/>
    <lineage>
        <taxon>Bacteria</taxon>
        <taxon>Bacillati</taxon>
        <taxon>Actinomycetota</taxon>
        <taxon>Thermoleophilia</taxon>
        <taxon>Solirubrobacterales</taxon>
        <taxon>Paraconexibacteraceae</taxon>
        <taxon>Paraconexibacter</taxon>
    </lineage>
</organism>
<feature type="region of interest" description="Disordered" evidence="1">
    <location>
        <begin position="73"/>
        <end position="97"/>
    </location>
</feature>
<proteinExistence type="predicted"/>